<reference evidence="1 2" key="1">
    <citation type="journal article" date="2023" name="Commun. Biol.">
        <title>Genome analysis of Parmales, the sister group of diatoms, reveals the evolutionary specialization of diatoms from phago-mixotrophs to photoautotrophs.</title>
        <authorList>
            <person name="Ban H."/>
            <person name="Sato S."/>
            <person name="Yoshikawa S."/>
            <person name="Yamada K."/>
            <person name="Nakamura Y."/>
            <person name="Ichinomiya M."/>
            <person name="Sato N."/>
            <person name="Blanc-Mathieu R."/>
            <person name="Endo H."/>
            <person name="Kuwata A."/>
            <person name="Ogata H."/>
        </authorList>
    </citation>
    <scope>NUCLEOTIDE SEQUENCE [LARGE SCALE GENOMIC DNA]</scope>
</reference>
<sequence length="254" mass="27102">MRRSPLGLLPLPPPPAGSLATFGLDLSPPPSWSLDVLLGAATLLHVNPRSTCTWPPRCASHSWGELVLNDRQRGCWGHETRVPLELALPDASGATRVLFQLGDGERPYIDLYLGPSPPPGKAGPAPPLKHAARWRLRLPPPAAGRSLALAAAGAKVLGCWSGCVPPLHAEVAEPIVENRVAERAIAVDGMWPRAKTEAAVEQRKGDAERLLWGLLCEEGSGWDAARARGEAWVEVGGAGKGETRVVVRVKKARE</sequence>
<gene>
    <name evidence="1" type="ORF">TeGR_g12233</name>
</gene>
<name>A0ABQ6MCM6_9STRA</name>
<accession>A0ABQ6MCM6</accession>
<comment type="caution">
    <text evidence="1">The sequence shown here is derived from an EMBL/GenBank/DDBJ whole genome shotgun (WGS) entry which is preliminary data.</text>
</comment>
<evidence type="ECO:0008006" key="3">
    <source>
        <dbReference type="Google" id="ProtNLM"/>
    </source>
</evidence>
<protein>
    <recommendedName>
        <fullName evidence="3">Galectin</fullName>
    </recommendedName>
</protein>
<dbReference type="Proteomes" id="UP001165060">
    <property type="component" value="Unassembled WGS sequence"/>
</dbReference>
<dbReference type="EMBL" id="BRYB01005362">
    <property type="protein sequence ID" value="GMI23574.1"/>
    <property type="molecule type" value="Genomic_DNA"/>
</dbReference>
<feature type="non-terminal residue" evidence="1">
    <location>
        <position position="254"/>
    </location>
</feature>
<keyword evidence="2" id="KW-1185">Reference proteome</keyword>
<proteinExistence type="predicted"/>
<evidence type="ECO:0000313" key="1">
    <source>
        <dbReference type="EMBL" id="GMI23574.1"/>
    </source>
</evidence>
<organism evidence="1 2">
    <name type="scientific">Tetraparma gracilis</name>
    <dbReference type="NCBI Taxonomy" id="2962635"/>
    <lineage>
        <taxon>Eukaryota</taxon>
        <taxon>Sar</taxon>
        <taxon>Stramenopiles</taxon>
        <taxon>Ochrophyta</taxon>
        <taxon>Bolidophyceae</taxon>
        <taxon>Parmales</taxon>
        <taxon>Triparmaceae</taxon>
        <taxon>Tetraparma</taxon>
    </lineage>
</organism>
<evidence type="ECO:0000313" key="2">
    <source>
        <dbReference type="Proteomes" id="UP001165060"/>
    </source>
</evidence>